<evidence type="ECO:0000256" key="4">
    <source>
        <dbReference type="ARBA" id="ARBA00022741"/>
    </source>
</evidence>
<keyword evidence="5 12" id="KW-0418">Kinase</keyword>
<evidence type="ECO:0000256" key="3">
    <source>
        <dbReference type="ARBA" id="ARBA00022679"/>
    </source>
</evidence>
<dbReference type="Proteomes" id="UP001217754">
    <property type="component" value="Chromosome 1"/>
</dbReference>
<reference evidence="12" key="1">
    <citation type="submission" date="2023-03" db="EMBL/GenBank/DDBJ databases">
        <title>Mating type loci evolution in Malassezia.</title>
        <authorList>
            <person name="Coelho M.A."/>
        </authorList>
    </citation>
    <scope>NUCLEOTIDE SEQUENCE</scope>
    <source>
        <strain evidence="12">CBS 9431</strain>
    </source>
</reference>
<evidence type="ECO:0000259" key="11">
    <source>
        <dbReference type="PROSITE" id="PS50011"/>
    </source>
</evidence>
<dbReference type="PROSITE" id="PS00107">
    <property type="entry name" value="PROTEIN_KINASE_ATP"/>
    <property type="match status" value="1"/>
</dbReference>
<name>A0AAF0J972_9BASI</name>
<feature type="compositionally biased region" description="Polar residues" evidence="10">
    <location>
        <begin position="453"/>
        <end position="473"/>
    </location>
</feature>
<evidence type="ECO:0000256" key="1">
    <source>
        <dbReference type="ARBA" id="ARBA00012513"/>
    </source>
</evidence>
<dbReference type="GO" id="GO:0042149">
    <property type="term" value="P:cellular response to glucose starvation"/>
    <property type="evidence" value="ECO:0007669"/>
    <property type="project" value="UniProtKB-ARBA"/>
</dbReference>
<dbReference type="EMBL" id="CP119958">
    <property type="protein sequence ID" value="WFD37993.1"/>
    <property type="molecule type" value="Genomic_DNA"/>
</dbReference>
<accession>A0AAF0J972</accession>
<dbReference type="Gene3D" id="1.10.510.10">
    <property type="entry name" value="Transferase(Phosphotransferase) domain 1"/>
    <property type="match status" value="1"/>
</dbReference>
<keyword evidence="13" id="KW-1185">Reference proteome</keyword>
<feature type="compositionally biased region" description="Polar residues" evidence="10">
    <location>
        <begin position="517"/>
        <end position="526"/>
    </location>
</feature>
<feature type="region of interest" description="Disordered" evidence="10">
    <location>
        <begin position="1"/>
        <end position="25"/>
    </location>
</feature>
<dbReference type="CDD" id="cd14008">
    <property type="entry name" value="STKc_LKB1_CaMKK"/>
    <property type="match status" value="1"/>
</dbReference>
<keyword evidence="6 9" id="KW-0067">ATP-binding</keyword>
<feature type="compositionally biased region" description="Low complexity" evidence="10">
    <location>
        <begin position="1"/>
        <end position="13"/>
    </location>
</feature>
<dbReference type="FunFam" id="3.30.200.20:FF:000206">
    <property type="entry name" value="Serine/threonine-protein kinase Ssp1"/>
    <property type="match status" value="1"/>
</dbReference>
<dbReference type="InterPro" id="IPR017441">
    <property type="entry name" value="Protein_kinase_ATP_BS"/>
</dbReference>
<evidence type="ECO:0000256" key="7">
    <source>
        <dbReference type="ARBA" id="ARBA00047899"/>
    </source>
</evidence>
<dbReference type="GO" id="GO:0001558">
    <property type="term" value="P:regulation of cell growth"/>
    <property type="evidence" value="ECO:0007669"/>
    <property type="project" value="UniProtKB-ARBA"/>
</dbReference>
<dbReference type="SMART" id="SM00220">
    <property type="entry name" value="S_TKc"/>
    <property type="match status" value="1"/>
</dbReference>
<dbReference type="AlphaFoldDB" id="A0AAF0J972"/>
<evidence type="ECO:0000256" key="9">
    <source>
        <dbReference type="PROSITE-ProRule" id="PRU10141"/>
    </source>
</evidence>
<comment type="catalytic activity">
    <reaction evidence="7">
        <text>L-threonyl-[protein] + ATP = O-phospho-L-threonyl-[protein] + ADP + H(+)</text>
        <dbReference type="Rhea" id="RHEA:46608"/>
        <dbReference type="Rhea" id="RHEA-COMP:11060"/>
        <dbReference type="Rhea" id="RHEA-COMP:11605"/>
        <dbReference type="ChEBI" id="CHEBI:15378"/>
        <dbReference type="ChEBI" id="CHEBI:30013"/>
        <dbReference type="ChEBI" id="CHEBI:30616"/>
        <dbReference type="ChEBI" id="CHEBI:61977"/>
        <dbReference type="ChEBI" id="CHEBI:456216"/>
        <dbReference type="EC" id="2.7.11.1"/>
    </reaction>
</comment>
<evidence type="ECO:0000256" key="8">
    <source>
        <dbReference type="ARBA" id="ARBA00048679"/>
    </source>
</evidence>
<evidence type="ECO:0000256" key="2">
    <source>
        <dbReference type="ARBA" id="ARBA00022527"/>
    </source>
</evidence>
<evidence type="ECO:0000256" key="5">
    <source>
        <dbReference type="ARBA" id="ARBA00022777"/>
    </source>
</evidence>
<feature type="compositionally biased region" description="Low complexity" evidence="10">
    <location>
        <begin position="434"/>
        <end position="448"/>
    </location>
</feature>
<keyword evidence="3 12" id="KW-0808">Transferase</keyword>
<dbReference type="SUPFAM" id="SSF56112">
    <property type="entry name" value="Protein kinase-like (PK-like)"/>
    <property type="match status" value="1"/>
</dbReference>
<feature type="region of interest" description="Disordered" evidence="10">
    <location>
        <begin position="492"/>
        <end position="526"/>
    </location>
</feature>
<comment type="catalytic activity">
    <reaction evidence="8">
        <text>L-seryl-[protein] + ATP = O-phospho-L-seryl-[protein] + ADP + H(+)</text>
        <dbReference type="Rhea" id="RHEA:17989"/>
        <dbReference type="Rhea" id="RHEA-COMP:9863"/>
        <dbReference type="Rhea" id="RHEA-COMP:11604"/>
        <dbReference type="ChEBI" id="CHEBI:15378"/>
        <dbReference type="ChEBI" id="CHEBI:29999"/>
        <dbReference type="ChEBI" id="CHEBI:30616"/>
        <dbReference type="ChEBI" id="CHEBI:83421"/>
        <dbReference type="ChEBI" id="CHEBI:456216"/>
        <dbReference type="EC" id="2.7.11.1"/>
    </reaction>
</comment>
<dbReference type="GO" id="GO:0004674">
    <property type="term" value="F:protein serine/threonine kinase activity"/>
    <property type="evidence" value="ECO:0007669"/>
    <property type="project" value="UniProtKB-KW"/>
</dbReference>
<gene>
    <name evidence="12" type="ORF">MJAP1_000941</name>
</gene>
<evidence type="ECO:0000256" key="10">
    <source>
        <dbReference type="SAM" id="MobiDB-lite"/>
    </source>
</evidence>
<dbReference type="PROSITE" id="PS50011">
    <property type="entry name" value="PROTEIN_KINASE_DOM"/>
    <property type="match status" value="1"/>
</dbReference>
<evidence type="ECO:0000313" key="12">
    <source>
        <dbReference type="EMBL" id="WFD37993.1"/>
    </source>
</evidence>
<dbReference type="InterPro" id="IPR000719">
    <property type="entry name" value="Prot_kinase_dom"/>
</dbReference>
<feature type="region of interest" description="Disordered" evidence="10">
    <location>
        <begin position="556"/>
        <end position="595"/>
    </location>
</feature>
<dbReference type="GeneID" id="85224590"/>
<dbReference type="EC" id="2.7.11.1" evidence="1"/>
<dbReference type="RefSeq" id="XP_060120890.1">
    <property type="nucleotide sequence ID" value="XM_060264907.1"/>
</dbReference>
<feature type="binding site" evidence="9">
    <location>
        <position position="76"/>
    </location>
    <ligand>
        <name>ATP</name>
        <dbReference type="ChEBI" id="CHEBI:30616"/>
    </ligand>
</feature>
<dbReference type="Gene3D" id="3.30.200.20">
    <property type="entry name" value="Phosphorylase Kinase, domain 1"/>
    <property type="match status" value="1"/>
</dbReference>
<sequence length="595" mass="65396">MASRPAERAPSAALSMGEGRDASAVRETRTLQLQTHEPSGRRMVNQYIIEDEIGHGVHGRVRLARDAASGERVAVKIVPREVRRKLGDRQATTPLTDEKVLREIAIMKKCQHPNVVQLKEVIDDPHSRKIFMVLEYMERGEIEWKDYAGRPTMTVDETRRTFRDVVLGLEFLHYQGIVHRDIKPANLLWDADCNVKISDFGVSHLSLAPSADAAASQANAMLDEAALAKTAGSPAFFAPELCLCGDGGVQLPITKAIDVWALGVTLYCLLFGHPPFMAETEYALFGVIPYDDYVLPTTMGADEAVIGPRGPRWAPRTSPGSDEEQEDALPPPPPVGSDVPPDTLSRDARLVRDLLDRLLEKDPRKRITLDGVKQHPWIVQNLPDADDWLHQTDPALEPSVQVSQEEVVEALTGLPRLKQNLKRLQSRLAGSLYMRRTSSSSSGASTLSEEPWSPTSSITSRSETATPGSATSAHSFANASRLFQRVPLVRTATLPARRPQPSAPPIRTASMEHATTEPPTRSASRTSLWLAPGTTETHPSVPSAVTLEPAMDTLRVDDYDHDLSDDDLDEDVVSHSSSSRRTVDTVSDEPRARDT</sequence>
<dbReference type="PANTHER" id="PTHR43895">
    <property type="entry name" value="CALCIUM/CALMODULIN-DEPENDENT PROTEIN KINASE KINASE-RELATED"/>
    <property type="match status" value="1"/>
</dbReference>
<dbReference type="InterPro" id="IPR011009">
    <property type="entry name" value="Kinase-like_dom_sf"/>
</dbReference>
<feature type="region of interest" description="Disordered" evidence="10">
    <location>
        <begin position="434"/>
        <end position="473"/>
    </location>
</feature>
<dbReference type="GO" id="GO:0005524">
    <property type="term" value="F:ATP binding"/>
    <property type="evidence" value="ECO:0007669"/>
    <property type="project" value="UniProtKB-UniRule"/>
</dbReference>
<evidence type="ECO:0000313" key="13">
    <source>
        <dbReference type="Proteomes" id="UP001217754"/>
    </source>
</evidence>
<feature type="domain" description="Protein kinase" evidence="11">
    <location>
        <begin position="47"/>
        <end position="378"/>
    </location>
</feature>
<feature type="region of interest" description="Disordered" evidence="10">
    <location>
        <begin position="304"/>
        <end position="346"/>
    </location>
</feature>
<dbReference type="GO" id="GO:0007165">
    <property type="term" value="P:signal transduction"/>
    <property type="evidence" value="ECO:0007669"/>
    <property type="project" value="TreeGrafter"/>
</dbReference>
<keyword evidence="4 9" id="KW-0547">Nucleotide-binding</keyword>
<organism evidence="12 13">
    <name type="scientific">Malassezia japonica</name>
    <dbReference type="NCBI Taxonomy" id="223818"/>
    <lineage>
        <taxon>Eukaryota</taxon>
        <taxon>Fungi</taxon>
        <taxon>Dikarya</taxon>
        <taxon>Basidiomycota</taxon>
        <taxon>Ustilaginomycotina</taxon>
        <taxon>Malasseziomycetes</taxon>
        <taxon>Malasseziales</taxon>
        <taxon>Malasseziaceae</taxon>
        <taxon>Malassezia</taxon>
    </lineage>
</organism>
<keyword evidence="2 12" id="KW-0723">Serine/threonine-protein kinase</keyword>
<proteinExistence type="predicted"/>
<evidence type="ECO:0000256" key="6">
    <source>
        <dbReference type="ARBA" id="ARBA00022840"/>
    </source>
</evidence>
<protein>
    <recommendedName>
        <fullName evidence="1">non-specific serine/threonine protein kinase</fullName>
        <ecNumber evidence="1">2.7.11.1</ecNumber>
    </recommendedName>
</protein>
<dbReference type="PANTHER" id="PTHR43895:SF152">
    <property type="entry name" value="SERINE_THREONINE-PROTEIN KINASE TOS3"/>
    <property type="match status" value="1"/>
</dbReference>
<dbReference type="Pfam" id="PF00069">
    <property type="entry name" value="Pkinase"/>
    <property type="match status" value="1"/>
</dbReference>